<organism evidence="1 2">
    <name type="scientific">Dyadobacter jejuensis</name>
    <dbReference type="NCBI Taxonomy" id="1082580"/>
    <lineage>
        <taxon>Bacteria</taxon>
        <taxon>Pseudomonadati</taxon>
        <taxon>Bacteroidota</taxon>
        <taxon>Cytophagia</taxon>
        <taxon>Cytophagales</taxon>
        <taxon>Spirosomataceae</taxon>
        <taxon>Dyadobacter</taxon>
    </lineage>
</organism>
<dbReference type="SUPFAM" id="SSF54637">
    <property type="entry name" value="Thioesterase/thiol ester dehydrase-isomerase"/>
    <property type="match status" value="1"/>
</dbReference>
<name>A0A316ADP1_9BACT</name>
<proteinExistence type="predicted"/>
<gene>
    <name evidence="1" type="ORF">CLV98_11513</name>
</gene>
<dbReference type="InterPro" id="IPR029069">
    <property type="entry name" value="HotDog_dom_sf"/>
</dbReference>
<dbReference type="Proteomes" id="UP000245880">
    <property type="component" value="Unassembled WGS sequence"/>
</dbReference>
<evidence type="ECO:0000313" key="2">
    <source>
        <dbReference type="Proteomes" id="UP000245880"/>
    </source>
</evidence>
<comment type="caution">
    <text evidence="1">The sequence shown here is derived from an EMBL/GenBank/DDBJ whole genome shotgun (WGS) entry which is preliminary data.</text>
</comment>
<evidence type="ECO:0000313" key="1">
    <source>
        <dbReference type="EMBL" id="PWJ54994.1"/>
    </source>
</evidence>
<dbReference type="RefSeq" id="WP_109677353.1">
    <property type="nucleotide sequence ID" value="NZ_QGDT01000015.1"/>
</dbReference>
<dbReference type="Pfam" id="PF13279">
    <property type="entry name" value="4HBT_2"/>
    <property type="match status" value="1"/>
</dbReference>
<keyword evidence="2" id="KW-1185">Reference proteome</keyword>
<dbReference type="EMBL" id="QGDT01000015">
    <property type="protein sequence ID" value="PWJ54994.1"/>
    <property type="molecule type" value="Genomic_DNA"/>
</dbReference>
<dbReference type="AlphaFoldDB" id="A0A316ADP1"/>
<accession>A0A316ADP1</accession>
<dbReference type="Gene3D" id="3.10.129.10">
    <property type="entry name" value="Hotdog Thioesterase"/>
    <property type="match status" value="1"/>
</dbReference>
<dbReference type="OrthoDB" id="9791529at2"/>
<sequence>MLSFVKEKDRFDFSMPLDINWSLLFSLNYAKEEAFGRLMKQGRLFYLIRKFKGKWKQMAFFEQETRLEVHHPLQFPEPARIFVRITEVEEKGFTMECMILSLINNVETVLSIAKTKMLLCDYEGNRVESLQEELQLCH</sequence>
<protein>
    <submittedName>
        <fullName evidence="1">Acyl-CoA thioesterase FadM</fullName>
    </submittedName>
</protein>
<reference evidence="1 2" key="1">
    <citation type="submission" date="2018-03" db="EMBL/GenBank/DDBJ databases">
        <title>Genomic Encyclopedia of Archaeal and Bacterial Type Strains, Phase II (KMG-II): from individual species to whole genera.</title>
        <authorList>
            <person name="Goeker M."/>
        </authorList>
    </citation>
    <scope>NUCLEOTIDE SEQUENCE [LARGE SCALE GENOMIC DNA]</scope>
    <source>
        <strain evidence="1 2">DSM 100346</strain>
    </source>
</reference>